<accession>A0A1Y3AXB5</accession>
<dbReference type="PANTHER" id="PTHR45636">
    <property type="entry name" value="PAIRED BOX PROTEIN PAX-6-RELATED-RELATED"/>
    <property type="match status" value="1"/>
</dbReference>
<evidence type="ECO:0000256" key="7">
    <source>
        <dbReference type="ARBA" id="ARBA00023242"/>
    </source>
</evidence>
<dbReference type="SUPFAM" id="SSF46689">
    <property type="entry name" value="Homeodomain-like"/>
    <property type="match status" value="1"/>
</dbReference>
<dbReference type="EMBL" id="MUJZ01052979">
    <property type="protein sequence ID" value="OTF73131.1"/>
    <property type="molecule type" value="Genomic_DNA"/>
</dbReference>
<feature type="compositionally biased region" description="Low complexity" evidence="8">
    <location>
        <begin position="108"/>
        <end position="117"/>
    </location>
</feature>
<keyword evidence="4" id="KW-0805">Transcription regulation</keyword>
<protein>
    <recommendedName>
        <fullName evidence="9">Paired domain-containing protein</fullName>
    </recommendedName>
</protein>
<sequence>MNLQPITSSSSSTTATTTANQRTDNENSTTQQPPQQQPLSMMNQSQATAMAQSLLFQRIIPGTGNNILPQTNGHQFNPFIGYHSPSPSLPLSSQMIIGNHLPPPPPSSLNHQTGSVPPQSPLPPIPPPPPSSLSTTVLHPHPSTVIGGSKPKVATPAVVAKIEQYKRENPTIFAWEIRERLISEVFNIGS</sequence>
<dbReference type="InterPro" id="IPR036388">
    <property type="entry name" value="WH-like_DNA-bd_sf"/>
</dbReference>
<evidence type="ECO:0000313" key="10">
    <source>
        <dbReference type="EMBL" id="OTF73131.1"/>
    </source>
</evidence>
<feature type="compositionally biased region" description="Low complexity" evidence="8">
    <location>
        <begin position="27"/>
        <end position="46"/>
    </location>
</feature>
<dbReference type="OrthoDB" id="3225452at2759"/>
<gene>
    <name evidence="10" type="ORF">BLA29_008692</name>
</gene>
<dbReference type="Proteomes" id="UP000194236">
    <property type="component" value="Unassembled WGS sequence"/>
</dbReference>
<evidence type="ECO:0000256" key="2">
    <source>
        <dbReference type="ARBA" id="ARBA00022473"/>
    </source>
</evidence>
<comment type="caution">
    <text evidence="10">The sequence shown here is derived from an EMBL/GenBank/DDBJ whole genome shotgun (WGS) entry which is preliminary data.</text>
</comment>
<comment type="subcellular location">
    <subcellularLocation>
        <location evidence="1">Nucleus</location>
    </subcellularLocation>
</comment>
<dbReference type="Pfam" id="PF00292">
    <property type="entry name" value="PAX"/>
    <property type="match status" value="1"/>
</dbReference>
<evidence type="ECO:0000256" key="6">
    <source>
        <dbReference type="ARBA" id="ARBA00023163"/>
    </source>
</evidence>
<proteinExistence type="predicted"/>
<dbReference type="GO" id="GO:0000981">
    <property type="term" value="F:DNA-binding transcription factor activity, RNA polymerase II-specific"/>
    <property type="evidence" value="ECO:0007669"/>
    <property type="project" value="TreeGrafter"/>
</dbReference>
<feature type="region of interest" description="Disordered" evidence="8">
    <location>
        <begin position="1"/>
        <end position="46"/>
    </location>
</feature>
<evidence type="ECO:0000256" key="8">
    <source>
        <dbReference type="SAM" id="MobiDB-lite"/>
    </source>
</evidence>
<keyword evidence="3" id="KW-0563">Paired box</keyword>
<keyword evidence="2" id="KW-0217">Developmental protein</keyword>
<feature type="region of interest" description="Disordered" evidence="8">
    <location>
        <begin position="97"/>
        <end position="135"/>
    </location>
</feature>
<dbReference type="InterPro" id="IPR009057">
    <property type="entry name" value="Homeodomain-like_sf"/>
</dbReference>
<dbReference type="PROSITE" id="PS51057">
    <property type="entry name" value="PAIRED_2"/>
    <property type="match status" value="1"/>
</dbReference>
<evidence type="ECO:0000256" key="1">
    <source>
        <dbReference type="ARBA" id="ARBA00004123"/>
    </source>
</evidence>
<keyword evidence="6" id="KW-0804">Transcription</keyword>
<feature type="domain" description="Paired" evidence="9">
    <location>
        <begin position="84"/>
        <end position="190"/>
    </location>
</feature>
<dbReference type="InterPro" id="IPR043565">
    <property type="entry name" value="PAX_fam"/>
</dbReference>
<feature type="compositionally biased region" description="Pro residues" evidence="8">
    <location>
        <begin position="118"/>
        <end position="131"/>
    </location>
</feature>
<reference evidence="10 11" key="1">
    <citation type="submission" date="2017-03" db="EMBL/GenBank/DDBJ databases">
        <title>Genome Survey of Euroglyphus maynei.</title>
        <authorList>
            <person name="Arlian L.G."/>
            <person name="Morgan M.S."/>
            <person name="Rider S.D."/>
        </authorList>
    </citation>
    <scope>NUCLEOTIDE SEQUENCE [LARGE SCALE GENOMIC DNA]</scope>
    <source>
        <strain evidence="10">Arlian Lab</strain>
        <tissue evidence="10">Whole body</tissue>
    </source>
</reference>
<keyword evidence="7" id="KW-0539">Nucleus</keyword>
<evidence type="ECO:0000256" key="5">
    <source>
        <dbReference type="ARBA" id="ARBA00023125"/>
    </source>
</evidence>
<dbReference type="GO" id="GO:0005634">
    <property type="term" value="C:nucleus"/>
    <property type="evidence" value="ECO:0007669"/>
    <property type="project" value="UniProtKB-SubCell"/>
</dbReference>
<dbReference type="PANTHER" id="PTHR45636:SF50">
    <property type="entry name" value="EYEGONE, ISOFORM A-RELATED"/>
    <property type="match status" value="1"/>
</dbReference>
<keyword evidence="11" id="KW-1185">Reference proteome</keyword>
<dbReference type="InterPro" id="IPR001523">
    <property type="entry name" value="Paired_dom"/>
</dbReference>
<feature type="compositionally biased region" description="Low complexity" evidence="8">
    <location>
        <begin position="7"/>
        <end position="19"/>
    </location>
</feature>
<name>A0A1Y3AXB5_EURMA</name>
<dbReference type="AlphaFoldDB" id="A0A1Y3AXB5"/>
<dbReference type="Gene3D" id="1.10.10.10">
    <property type="entry name" value="Winged helix-like DNA-binding domain superfamily/Winged helix DNA-binding domain"/>
    <property type="match status" value="1"/>
</dbReference>
<evidence type="ECO:0000259" key="9">
    <source>
        <dbReference type="PROSITE" id="PS51057"/>
    </source>
</evidence>
<evidence type="ECO:0000256" key="3">
    <source>
        <dbReference type="ARBA" id="ARBA00022724"/>
    </source>
</evidence>
<evidence type="ECO:0000313" key="11">
    <source>
        <dbReference type="Proteomes" id="UP000194236"/>
    </source>
</evidence>
<dbReference type="GO" id="GO:0000978">
    <property type="term" value="F:RNA polymerase II cis-regulatory region sequence-specific DNA binding"/>
    <property type="evidence" value="ECO:0007669"/>
    <property type="project" value="TreeGrafter"/>
</dbReference>
<organism evidence="10 11">
    <name type="scientific">Euroglyphus maynei</name>
    <name type="common">Mayne's house dust mite</name>
    <dbReference type="NCBI Taxonomy" id="6958"/>
    <lineage>
        <taxon>Eukaryota</taxon>
        <taxon>Metazoa</taxon>
        <taxon>Ecdysozoa</taxon>
        <taxon>Arthropoda</taxon>
        <taxon>Chelicerata</taxon>
        <taxon>Arachnida</taxon>
        <taxon>Acari</taxon>
        <taxon>Acariformes</taxon>
        <taxon>Sarcoptiformes</taxon>
        <taxon>Astigmata</taxon>
        <taxon>Psoroptidia</taxon>
        <taxon>Analgoidea</taxon>
        <taxon>Pyroglyphidae</taxon>
        <taxon>Pyroglyphinae</taxon>
        <taxon>Euroglyphus</taxon>
    </lineage>
</organism>
<keyword evidence="5" id="KW-0238">DNA-binding</keyword>
<evidence type="ECO:0000256" key="4">
    <source>
        <dbReference type="ARBA" id="ARBA00023015"/>
    </source>
</evidence>